<feature type="domain" description="Aminotransferase class V" evidence="9">
    <location>
        <begin position="35"/>
        <end position="402"/>
    </location>
</feature>
<comment type="function">
    <text evidence="2">Catalyzes the removal of elemental sulfur and selenium atoms from L-cysteine, L-cystine, L-selenocysteine, and L-selenocystine to produce L-alanine.</text>
</comment>
<dbReference type="SUPFAM" id="SSF53383">
    <property type="entry name" value="PLP-dependent transferases"/>
    <property type="match status" value="1"/>
</dbReference>
<comment type="cofactor">
    <cofactor evidence="1">
        <name>pyridoxal 5'-phosphate</name>
        <dbReference type="ChEBI" id="CHEBI:597326"/>
    </cofactor>
</comment>
<evidence type="ECO:0000313" key="11">
    <source>
        <dbReference type="Proteomes" id="UP000239002"/>
    </source>
</evidence>
<keyword evidence="7" id="KW-0663">Pyridoxal phosphate</keyword>
<evidence type="ECO:0000259" key="9">
    <source>
        <dbReference type="Pfam" id="PF00266"/>
    </source>
</evidence>
<keyword evidence="11" id="KW-1185">Reference proteome</keyword>
<evidence type="ECO:0000256" key="2">
    <source>
        <dbReference type="ARBA" id="ARBA00002824"/>
    </source>
</evidence>
<dbReference type="Gene3D" id="3.40.640.10">
    <property type="entry name" value="Type I PLP-dependent aspartate aminotransferase-like (Major domain)"/>
    <property type="match status" value="1"/>
</dbReference>
<proteinExistence type="inferred from homology"/>
<keyword evidence="6" id="KW-0808">Transferase</keyword>
<comment type="similarity">
    <text evidence="3">Belongs to the class-V pyridoxal-phosphate-dependent aminotransferase family. Csd subfamily.</text>
</comment>
<comment type="catalytic activity">
    <reaction evidence="8">
        <text>(sulfur carrier)-H + L-cysteine = (sulfur carrier)-SH + L-alanine</text>
        <dbReference type="Rhea" id="RHEA:43892"/>
        <dbReference type="Rhea" id="RHEA-COMP:14737"/>
        <dbReference type="Rhea" id="RHEA-COMP:14739"/>
        <dbReference type="ChEBI" id="CHEBI:29917"/>
        <dbReference type="ChEBI" id="CHEBI:35235"/>
        <dbReference type="ChEBI" id="CHEBI:57972"/>
        <dbReference type="ChEBI" id="CHEBI:64428"/>
        <dbReference type="EC" id="2.8.1.7"/>
    </reaction>
</comment>
<reference evidence="10 11" key="1">
    <citation type="submission" date="2018-02" db="EMBL/GenBank/DDBJ databases">
        <title>Genomic Encyclopedia of Archaeal and Bacterial Type Strains, Phase II (KMG-II): from individual species to whole genera.</title>
        <authorList>
            <person name="Goeker M."/>
        </authorList>
    </citation>
    <scope>NUCLEOTIDE SEQUENCE [LARGE SCALE GENOMIC DNA]</scope>
    <source>
        <strain evidence="10 11">DSM 16809</strain>
    </source>
</reference>
<evidence type="ECO:0000256" key="1">
    <source>
        <dbReference type="ARBA" id="ARBA00001933"/>
    </source>
</evidence>
<dbReference type="InterPro" id="IPR015424">
    <property type="entry name" value="PyrdxlP-dep_Trfase"/>
</dbReference>
<dbReference type="InterPro" id="IPR015421">
    <property type="entry name" value="PyrdxlP-dep_Trfase_major"/>
</dbReference>
<evidence type="ECO:0000256" key="3">
    <source>
        <dbReference type="ARBA" id="ARBA00010447"/>
    </source>
</evidence>
<dbReference type="Pfam" id="PF00266">
    <property type="entry name" value="Aminotran_5"/>
    <property type="match status" value="1"/>
</dbReference>
<dbReference type="GO" id="GO:0030170">
    <property type="term" value="F:pyridoxal phosphate binding"/>
    <property type="evidence" value="ECO:0007669"/>
    <property type="project" value="InterPro"/>
</dbReference>
<dbReference type="PANTHER" id="PTHR43586:SF8">
    <property type="entry name" value="CYSTEINE DESULFURASE 1, CHLOROPLASTIC"/>
    <property type="match status" value="1"/>
</dbReference>
<dbReference type="NCBIfam" id="TIGR01979">
    <property type="entry name" value="sufS"/>
    <property type="match status" value="1"/>
</dbReference>
<dbReference type="InterPro" id="IPR016454">
    <property type="entry name" value="Cysteine_dSase"/>
</dbReference>
<protein>
    <recommendedName>
        <fullName evidence="5">Probable cysteine desulfurase</fullName>
        <ecNumber evidence="4">2.8.1.7</ecNumber>
    </recommendedName>
</protein>
<evidence type="ECO:0000256" key="4">
    <source>
        <dbReference type="ARBA" id="ARBA00012239"/>
    </source>
</evidence>
<evidence type="ECO:0000256" key="5">
    <source>
        <dbReference type="ARBA" id="ARBA00021850"/>
    </source>
</evidence>
<gene>
    <name evidence="10" type="ORF">LY01_00413</name>
</gene>
<organism evidence="10 11">
    <name type="scientific">Nonlabens xylanidelens</name>
    <dbReference type="NCBI Taxonomy" id="191564"/>
    <lineage>
        <taxon>Bacteria</taxon>
        <taxon>Pseudomonadati</taxon>
        <taxon>Bacteroidota</taxon>
        <taxon>Flavobacteriia</taxon>
        <taxon>Flavobacteriales</taxon>
        <taxon>Flavobacteriaceae</taxon>
        <taxon>Nonlabens</taxon>
    </lineage>
</organism>
<dbReference type="InterPro" id="IPR010970">
    <property type="entry name" value="Cys_dSase_SufS"/>
</dbReference>
<sequence>MPSRLDRTFAGMLDIKKIRADFPILNRKVNGHSLIYFDNAATSQKPQQVIDKIVEYYTLYNANIHRGVHALSQEATDLFEESREKVRAFFNIAHTKQVIFTSGNTHSINAVANGAHAFVKKGDEVILSAVEHHSNIVPWQMLCERVGATIKVIPVLDNGELDMATYHQLLNSKTAFVVVNHISNALGVTNPVKEIIDAAHEHGAMTLIDGAQSCGHMKIDVQALNADFYTMAGHKMCGPTGIGILYGKEEALNALPPYQGGGEMIDQVSFEKTTYAGLPHKFEAGTPNIAGGIALGAAIDYLNEIGMDDIAAYENELLIYGTEQIKTIPGAKIFGDVTDKAAVISFNVASLHPYDIGTIVDKLGVAVRTGHHCAQPVMERYQIPGTIRASFAFYNTKEEIDVMVQALQRAVNMLS</sequence>
<dbReference type="PIRSF" id="PIRSF005572">
    <property type="entry name" value="NifS"/>
    <property type="match status" value="1"/>
</dbReference>
<dbReference type="AlphaFoldDB" id="A0A2S6IR27"/>
<dbReference type="EC" id="2.8.1.7" evidence="4"/>
<evidence type="ECO:0000256" key="7">
    <source>
        <dbReference type="ARBA" id="ARBA00022898"/>
    </source>
</evidence>
<dbReference type="PANTHER" id="PTHR43586">
    <property type="entry name" value="CYSTEINE DESULFURASE"/>
    <property type="match status" value="1"/>
</dbReference>
<dbReference type="InterPro" id="IPR015422">
    <property type="entry name" value="PyrdxlP-dep_Trfase_small"/>
</dbReference>
<evidence type="ECO:0000256" key="6">
    <source>
        <dbReference type="ARBA" id="ARBA00022679"/>
    </source>
</evidence>
<dbReference type="GO" id="GO:0006534">
    <property type="term" value="P:cysteine metabolic process"/>
    <property type="evidence" value="ECO:0007669"/>
    <property type="project" value="InterPro"/>
</dbReference>
<keyword evidence="10" id="KW-0456">Lyase</keyword>
<dbReference type="GO" id="GO:0031071">
    <property type="term" value="F:cysteine desulfurase activity"/>
    <property type="evidence" value="ECO:0007669"/>
    <property type="project" value="UniProtKB-EC"/>
</dbReference>
<accession>A0A2S6IR27</accession>
<comment type="caution">
    <text evidence="10">The sequence shown here is derived from an EMBL/GenBank/DDBJ whole genome shotgun (WGS) entry which is preliminary data.</text>
</comment>
<evidence type="ECO:0000313" key="10">
    <source>
        <dbReference type="EMBL" id="PPK96590.1"/>
    </source>
</evidence>
<dbReference type="Gene3D" id="3.90.1150.10">
    <property type="entry name" value="Aspartate Aminotransferase, domain 1"/>
    <property type="match status" value="1"/>
</dbReference>
<dbReference type="RefSeq" id="WP_282957305.1">
    <property type="nucleotide sequence ID" value="NZ_MQVW01000027.1"/>
</dbReference>
<dbReference type="InterPro" id="IPR000192">
    <property type="entry name" value="Aminotrans_V_dom"/>
</dbReference>
<evidence type="ECO:0000256" key="8">
    <source>
        <dbReference type="ARBA" id="ARBA00050776"/>
    </source>
</evidence>
<dbReference type="GO" id="GO:0016829">
    <property type="term" value="F:lyase activity"/>
    <property type="evidence" value="ECO:0007669"/>
    <property type="project" value="UniProtKB-KW"/>
</dbReference>
<dbReference type="CDD" id="cd06453">
    <property type="entry name" value="SufS_like"/>
    <property type="match status" value="1"/>
</dbReference>
<name>A0A2S6IR27_9FLAO</name>
<dbReference type="EMBL" id="PTJE01000001">
    <property type="protein sequence ID" value="PPK96590.1"/>
    <property type="molecule type" value="Genomic_DNA"/>
</dbReference>
<dbReference type="Proteomes" id="UP000239002">
    <property type="component" value="Unassembled WGS sequence"/>
</dbReference>